<keyword evidence="1" id="KW-0677">Repeat</keyword>
<dbReference type="GO" id="GO:0016042">
    <property type="term" value="P:lipid catabolic process"/>
    <property type="evidence" value="ECO:0007669"/>
    <property type="project" value="UniProtKB-UniRule"/>
</dbReference>
<keyword evidence="2" id="KW-0040">ANK repeat</keyword>
<feature type="active site" description="Proton acceptor" evidence="4">
    <location>
        <position position="322"/>
    </location>
</feature>
<dbReference type="InterPro" id="IPR016035">
    <property type="entry name" value="Acyl_Trfase/lysoPLipase"/>
</dbReference>
<name>A0A0N5A355_PARTI</name>
<dbReference type="STRING" id="131310.A0A0N5A355"/>
<dbReference type="PROSITE" id="PS51635">
    <property type="entry name" value="PNPLA"/>
    <property type="match status" value="1"/>
</dbReference>
<dbReference type="PANTHER" id="PTHR24139">
    <property type="entry name" value="CALCIUM-INDEPENDENT PHOSPHOLIPASE A2"/>
    <property type="match status" value="1"/>
</dbReference>
<organism evidence="6 7">
    <name type="scientific">Parastrongyloides trichosuri</name>
    <name type="common">Possum-specific nematode worm</name>
    <dbReference type="NCBI Taxonomy" id="131310"/>
    <lineage>
        <taxon>Eukaryota</taxon>
        <taxon>Metazoa</taxon>
        <taxon>Ecdysozoa</taxon>
        <taxon>Nematoda</taxon>
        <taxon>Chromadorea</taxon>
        <taxon>Rhabditida</taxon>
        <taxon>Tylenchina</taxon>
        <taxon>Panagrolaimomorpha</taxon>
        <taxon>Strongyloidoidea</taxon>
        <taxon>Strongyloididae</taxon>
        <taxon>Parastrongyloides</taxon>
    </lineage>
</organism>
<protein>
    <submittedName>
        <fullName evidence="7">PNPLA domain-containing protein</fullName>
    </submittedName>
</protein>
<evidence type="ECO:0000259" key="5">
    <source>
        <dbReference type="PROSITE" id="PS51635"/>
    </source>
</evidence>
<dbReference type="InterPro" id="IPR002641">
    <property type="entry name" value="PNPLA_dom"/>
</dbReference>
<comment type="caution">
    <text evidence="4">Lacks conserved residue(s) required for the propagation of feature annotation.</text>
</comment>
<dbReference type="PANTHER" id="PTHR24139:SF35">
    <property type="entry name" value="PNPLA DOMAIN-CONTAINING PROTEIN"/>
    <property type="match status" value="1"/>
</dbReference>
<dbReference type="Proteomes" id="UP000038045">
    <property type="component" value="Unplaced"/>
</dbReference>
<evidence type="ECO:0000256" key="4">
    <source>
        <dbReference type="PROSITE-ProRule" id="PRU01161"/>
    </source>
</evidence>
<dbReference type="GO" id="GO:0047499">
    <property type="term" value="F:calcium-independent phospholipase A2 activity"/>
    <property type="evidence" value="ECO:0007669"/>
    <property type="project" value="InterPro"/>
</dbReference>
<keyword evidence="4" id="KW-0442">Lipid degradation</keyword>
<evidence type="ECO:0000256" key="1">
    <source>
        <dbReference type="ARBA" id="ARBA00022737"/>
    </source>
</evidence>
<dbReference type="SUPFAM" id="SSF52151">
    <property type="entry name" value="FabD/lysophospholipase-like"/>
    <property type="match status" value="1"/>
</dbReference>
<proteinExistence type="predicted"/>
<dbReference type="Gene3D" id="3.40.1090.10">
    <property type="entry name" value="Cytosolic phospholipase A2 catalytic domain"/>
    <property type="match status" value="1"/>
</dbReference>
<evidence type="ECO:0000256" key="3">
    <source>
        <dbReference type="ARBA" id="ARBA00023098"/>
    </source>
</evidence>
<dbReference type="WBParaSite" id="PTRK_0001606500.1">
    <property type="protein sequence ID" value="PTRK_0001606500.1"/>
    <property type="gene ID" value="PTRK_0001606500"/>
</dbReference>
<dbReference type="GO" id="GO:0005739">
    <property type="term" value="C:mitochondrion"/>
    <property type="evidence" value="ECO:0007669"/>
    <property type="project" value="TreeGrafter"/>
</dbReference>
<dbReference type="AlphaFoldDB" id="A0A0N5A355"/>
<evidence type="ECO:0000256" key="2">
    <source>
        <dbReference type="ARBA" id="ARBA00023043"/>
    </source>
</evidence>
<reference evidence="7" key="1">
    <citation type="submission" date="2017-02" db="UniProtKB">
        <authorList>
            <consortium name="WormBaseParasite"/>
        </authorList>
    </citation>
    <scope>IDENTIFICATION</scope>
</reference>
<dbReference type="InterPro" id="IPR047148">
    <property type="entry name" value="PLPL9"/>
</dbReference>
<feature type="short sequence motif" description="GXSXG" evidence="4">
    <location>
        <begin position="188"/>
        <end position="192"/>
    </location>
</feature>
<evidence type="ECO:0000313" key="6">
    <source>
        <dbReference type="Proteomes" id="UP000038045"/>
    </source>
</evidence>
<dbReference type="GO" id="GO:0052816">
    <property type="term" value="F:long-chain fatty acyl-CoA hydrolase activity"/>
    <property type="evidence" value="ECO:0007669"/>
    <property type="project" value="TreeGrafter"/>
</dbReference>
<feature type="domain" description="PNPLA" evidence="5">
    <location>
        <begin position="150"/>
        <end position="335"/>
    </location>
</feature>
<keyword evidence="6" id="KW-1185">Reference proteome</keyword>
<feature type="short sequence motif" description="GXGXXG" evidence="4">
    <location>
        <begin position="154"/>
        <end position="159"/>
    </location>
</feature>
<keyword evidence="3 4" id="KW-0443">Lipid metabolism</keyword>
<evidence type="ECO:0000313" key="7">
    <source>
        <dbReference type="WBParaSite" id="PTRK_0001606500.1"/>
    </source>
</evidence>
<feature type="active site" description="Nucleophile" evidence="4">
    <location>
        <position position="190"/>
    </location>
</feature>
<sequence length="504" mass="56639">MAPLKCAHELSSKKKILRIEKLMTFCKDVNVCRVELSTKLYEAWADNQASITDVRLLFALGADPESIFIDDYGVNVLAERKENGSICRYCATKYESFLEHAQSIYEAQFKSKPIILEGKETTSCSSFTGSTNTTSTNESNNVSNKGYIALSLDGGGMRGLVSVICLLFASRRIFGNESLINLVDWTIGTSTGSLLALSLAKGHTLTEAFFNYWDVKNEIFLDKSTMARLFGNVVDKQTSNVENVLERTFPSNEFTFKKYSKRLTVPALDISMTPAKLHIFRNYSYGDDDDFEDVTFKDAARASGAAPTYFHPHIMGNKKFVDGSLAANCPLNILFKEYDRCLQNKQNCSLACIISIGTGEPEETNRRYKSGNSIKKRTQHLGHVTELLLEQVVGYEKSILECCEDRCRASNIPFIRINPTGISDRIDQIDNGKLTDMIWKALVWLNNSRELIDKLGNILKDLHEQKNENQDSSQVFFNDNTLNGYNLQSSPAKLGKRHRSNTIL</sequence>
<accession>A0A0N5A355</accession>
<dbReference type="GO" id="GO:2000304">
    <property type="term" value="P:positive regulation of ceramide biosynthetic process"/>
    <property type="evidence" value="ECO:0007669"/>
    <property type="project" value="TreeGrafter"/>
</dbReference>
<dbReference type="Pfam" id="PF01734">
    <property type="entry name" value="Patatin"/>
    <property type="match status" value="1"/>
</dbReference>
<keyword evidence="4" id="KW-0378">Hydrolase</keyword>
<dbReference type="CDD" id="cd07199">
    <property type="entry name" value="Pat17_PNPLA8_PNPLA9_like"/>
    <property type="match status" value="1"/>
</dbReference>